<comment type="pathway">
    <text evidence="1">Cofactor biosynthesis; adenosylcobalamin biosynthesis.</text>
</comment>
<dbReference type="InterPro" id="IPR014777">
    <property type="entry name" value="4pyrrole_Mease_sub1"/>
</dbReference>
<evidence type="ECO:0000259" key="6">
    <source>
        <dbReference type="Pfam" id="PF00590"/>
    </source>
</evidence>
<dbReference type="InterPro" id="IPR000878">
    <property type="entry name" value="4pyrrol_Mease"/>
</dbReference>
<dbReference type="NCBIfam" id="TIGR02434">
    <property type="entry name" value="CobF"/>
    <property type="match status" value="1"/>
</dbReference>
<keyword evidence="3" id="KW-0489">Methyltransferase</keyword>
<organism evidence="7 8">
    <name type="scientific">Pseudonocardia sediminis</name>
    <dbReference type="NCBI Taxonomy" id="1397368"/>
    <lineage>
        <taxon>Bacteria</taxon>
        <taxon>Bacillati</taxon>
        <taxon>Actinomycetota</taxon>
        <taxon>Actinomycetes</taxon>
        <taxon>Pseudonocardiales</taxon>
        <taxon>Pseudonocardiaceae</taxon>
        <taxon>Pseudonocardia</taxon>
    </lineage>
</organism>
<accession>A0A4Q7UY39</accession>
<keyword evidence="4" id="KW-0808">Transferase</keyword>
<dbReference type="SUPFAM" id="SSF53790">
    <property type="entry name" value="Tetrapyrrole methylase"/>
    <property type="match status" value="1"/>
</dbReference>
<dbReference type="EMBL" id="SHKL01000001">
    <property type="protein sequence ID" value="RZT85069.1"/>
    <property type="molecule type" value="Genomic_DNA"/>
</dbReference>
<dbReference type="Gene3D" id="3.40.1010.10">
    <property type="entry name" value="Cobalt-precorrin-4 Transmethylase, Domain 1"/>
    <property type="match status" value="1"/>
</dbReference>
<dbReference type="AlphaFoldDB" id="A0A4Q7UY39"/>
<evidence type="ECO:0000256" key="1">
    <source>
        <dbReference type="ARBA" id="ARBA00004953"/>
    </source>
</evidence>
<dbReference type="PIRSF" id="PIRSF036525">
    <property type="entry name" value="CobF"/>
    <property type="match status" value="1"/>
</dbReference>
<feature type="domain" description="Tetrapyrrole methylase" evidence="6">
    <location>
        <begin position="19"/>
        <end position="247"/>
    </location>
</feature>
<keyword evidence="8" id="KW-1185">Reference proteome</keyword>
<dbReference type="InterPro" id="IPR035996">
    <property type="entry name" value="4pyrrol_Methylase_sf"/>
</dbReference>
<gene>
    <name evidence="7" type="ORF">EV383_1933</name>
</gene>
<dbReference type="GO" id="GO:0043819">
    <property type="term" value="F:precorrin-6A synthase (deacetylating) activity"/>
    <property type="evidence" value="ECO:0007669"/>
    <property type="project" value="InterPro"/>
</dbReference>
<reference evidence="7 8" key="1">
    <citation type="submission" date="2019-02" db="EMBL/GenBank/DDBJ databases">
        <title>Sequencing the genomes of 1000 actinobacteria strains.</title>
        <authorList>
            <person name="Klenk H.-P."/>
        </authorList>
    </citation>
    <scope>NUCLEOTIDE SEQUENCE [LARGE SCALE GENOMIC DNA]</scope>
    <source>
        <strain evidence="7 8">DSM 45779</strain>
    </source>
</reference>
<keyword evidence="5" id="KW-0949">S-adenosyl-L-methionine</keyword>
<protein>
    <submittedName>
        <fullName evidence="7">Precorrin-6A synthase (Deacetylating)</fullName>
    </submittedName>
</protein>
<dbReference type="Proteomes" id="UP000291591">
    <property type="component" value="Unassembled WGS sequence"/>
</dbReference>
<dbReference type="Gene3D" id="3.30.950.10">
    <property type="entry name" value="Methyltransferase, Cobalt-precorrin-4 Transmethylase, Domain 2"/>
    <property type="match status" value="1"/>
</dbReference>
<dbReference type="GO" id="GO:0009236">
    <property type="term" value="P:cobalamin biosynthetic process"/>
    <property type="evidence" value="ECO:0007669"/>
    <property type="project" value="UniProtKB-KW"/>
</dbReference>
<name>A0A4Q7UY39_PSEST</name>
<comment type="caution">
    <text evidence="7">The sequence shown here is derived from an EMBL/GenBank/DDBJ whole genome shotgun (WGS) entry which is preliminary data.</text>
</comment>
<dbReference type="CDD" id="cd11643">
    <property type="entry name" value="Precorrin-6A-synthase"/>
    <property type="match status" value="1"/>
</dbReference>
<keyword evidence="2" id="KW-0169">Cobalamin biosynthesis</keyword>
<sequence>MPPPGARTWSITVGGMRTVLVIGIGAGDPDHLTLQAVDALRRAGVFFVIDKGGDKDDLLALRTEILRRHRPDGDFRLVPATDPPRDRGELADADYRDVVVDWQDRRAALYRTMLTDELPDGATGAFLVWGDPSLYDGTLRLLDRVLDGMPDRADWRVESIAGISSVAALAAAHRLILNRVGRPVLITTGRRIEGGLPDDADDVVVMLDGRTAFATLPPEQSKDIHIYWGAYLGTSYELLVSGPLDEVCDEIVRVREDARGRRGWIMDTYLLRRGEGQR</sequence>
<proteinExistence type="predicted"/>
<dbReference type="Pfam" id="PF00590">
    <property type="entry name" value="TP_methylase"/>
    <property type="match status" value="1"/>
</dbReference>
<dbReference type="InterPro" id="IPR014776">
    <property type="entry name" value="4pyrrole_Mease_sub2"/>
</dbReference>
<evidence type="ECO:0000256" key="5">
    <source>
        <dbReference type="ARBA" id="ARBA00022691"/>
    </source>
</evidence>
<evidence type="ECO:0000313" key="8">
    <source>
        <dbReference type="Proteomes" id="UP000291591"/>
    </source>
</evidence>
<evidence type="ECO:0000256" key="4">
    <source>
        <dbReference type="ARBA" id="ARBA00022679"/>
    </source>
</evidence>
<dbReference type="GO" id="GO:0032259">
    <property type="term" value="P:methylation"/>
    <property type="evidence" value="ECO:0007669"/>
    <property type="project" value="UniProtKB-KW"/>
</dbReference>
<dbReference type="InterPro" id="IPR012797">
    <property type="entry name" value="CobF"/>
</dbReference>
<evidence type="ECO:0000313" key="7">
    <source>
        <dbReference type="EMBL" id="RZT85069.1"/>
    </source>
</evidence>
<evidence type="ECO:0000256" key="3">
    <source>
        <dbReference type="ARBA" id="ARBA00022603"/>
    </source>
</evidence>
<dbReference type="PANTHER" id="PTHR43467">
    <property type="entry name" value="COBALT-PRECORRIN-2 C(20)-METHYLTRANSFERASE"/>
    <property type="match status" value="1"/>
</dbReference>
<dbReference type="PANTHER" id="PTHR43467:SF1">
    <property type="entry name" value="PRECORRIN-6A SYNTHASE [DEACETYLATING]"/>
    <property type="match status" value="1"/>
</dbReference>
<evidence type="ECO:0000256" key="2">
    <source>
        <dbReference type="ARBA" id="ARBA00022573"/>
    </source>
</evidence>